<dbReference type="GO" id="GO:0004190">
    <property type="term" value="F:aspartic-type endopeptidase activity"/>
    <property type="evidence" value="ECO:0007669"/>
    <property type="project" value="UniProtKB-KW"/>
</dbReference>
<dbReference type="InterPro" id="IPR033121">
    <property type="entry name" value="PEPTIDASE_A1"/>
</dbReference>
<dbReference type="SUPFAM" id="SSF50630">
    <property type="entry name" value="Acid proteases"/>
    <property type="match status" value="1"/>
</dbReference>
<comment type="similarity">
    <text evidence="1 8">Belongs to the peptidase A1 family.</text>
</comment>
<evidence type="ECO:0000256" key="7">
    <source>
        <dbReference type="PIRSR" id="PIRSR601461-2"/>
    </source>
</evidence>
<comment type="caution">
    <text evidence="13">The sequence shown here is derived from an EMBL/GenBank/DDBJ whole genome shotgun (WGS) entry which is preliminary data.</text>
</comment>
<evidence type="ECO:0000256" key="10">
    <source>
        <dbReference type="SAM" id="Phobius"/>
    </source>
</evidence>
<dbReference type="InterPro" id="IPR021109">
    <property type="entry name" value="Peptidase_aspartic_dom_sf"/>
</dbReference>
<feature type="signal peptide" evidence="11">
    <location>
        <begin position="1"/>
        <end position="19"/>
    </location>
</feature>
<dbReference type="GeneID" id="63775203"/>
<evidence type="ECO:0000256" key="1">
    <source>
        <dbReference type="ARBA" id="ARBA00007447"/>
    </source>
</evidence>
<gene>
    <name evidence="13" type="ORF">BCR38DRAFT_415008</name>
</gene>
<dbReference type="FunCoup" id="A0A1Y2D7N4">
    <property type="interactions" value="323"/>
</dbReference>
<evidence type="ECO:0000256" key="8">
    <source>
        <dbReference type="RuleBase" id="RU000454"/>
    </source>
</evidence>
<dbReference type="AlphaFoldDB" id="A0A1Y2D7N4"/>
<dbReference type="STRING" id="1141098.A0A1Y2D7N4"/>
<dbReference type="PROSITE" id="PS00141">
    <property type="entry name" value="ASP_PROTEASE"/>
    <property type="match status" value="2"/>
</dbReference>
<dbReference type="PANTHER" id="PTHR47966:SF65">
    <property type="entry name" value="ASPARTIC-TYPE ENDOPEPTIDASE"/>
    <property type="match status" value="1"/>
</dbReference>
<organism evidence="13 14">
    <name type="scientific">Pseudomassariella vexata</name>
    <dbReference type="NCBI Taxonomy" id="1141098"/>
    <lineage>
        <taxon>Eukaryota</taxon>
        <taxon>Fungi</taxon>
        <taxon>Dikarya</taxon>
        <taxon>Ascomycota</taxon>
        <taxon>Pezizomycotina</taxon>
        <taxon>Sordariomycetes</taxon>
        <taxon>Xylariomycetidae</taxon>
        <taxon>Amphisphaeriales</taxon>
        <taxon>Pseudomassariaceae</taxon>
        <taxon>Pseudomassariella</taxon>
    </lineage>
</organism>
<dbReference type="PROSITE" id="PS51767">
    <property type="entry name" value="PEPTIDASE_A1"/>
    <property type="match status" value="1"/>
</dbReference>
<evidence type="ECO:0000256" key="4">
    <source>
        <dbReference type="ARBA" id="ARBA00022750"/>
    </source>
</evidence>
<feature type="disulfide bond" evidence="7">
    <location>
        <begin position="314"/>
        <end position="367"/>
    </location>
</feature>
<keyword evidence="3 11" id="KW-0732">Signal</keyword>
<dbReference type="GO" id="GO:0006508">
    <property type="term" value="P:proteolysis"/>
    <property type="evidence" value="ECO:0007669"/>
    <property type="project" value="UniProtKB-KW"/>
</dbReference>
<feature type="chain" id="PRO_5012169263" evidence="11">
    <location>
        <begin position="20"/>
        <end position="503"/>
    </location>
</feature>
<evidence type="ECO:0000256" key="2">
    <source>
        <dbReference type="ARBA" id="ARBA00022670"/>
    </source>
</evidence>
<evidence type="ECO:0000256" key="5">
    <source>
        <dbReference type="ARBA" id="ARBA00022801"/>
    </source>
</evidence>
<dbReference type="InterPro" id="IPR001461">
    <property type="entry name" value="Aspartic_peptidase_A1"/>
</dbReference>
<keyword evidence="10" id="KW-1133">Transmembrane helix</keyword>
<sequence length="503" mass="52648">MRVFSTIVAACTLAVTVTAVKVVPIGISRPIHKLPPIHKRAQTWTQELQNNLTGGGYHAEVEVGTPGQKVSLVIDTGSSDVWVIDSNADLCIDPDMQEVYGGGCIATYDPSDSSTYEIIDDGEDVFSIQYVDGSGAQGDYFQDTIAIGGTKIKSLQMGLATNTTINSGLLGIGFAANVAAKTPYSTIIDLLVEQGLIGLKAYSLYLNDLQSSTGTVLFGGIDTEKYIGDLQSVDIGEDSRSGTYSSFTVALSSLVGSQDGRSTEFFRSHPEALPVVLDSGTTLSYFPSMVTDKIYDAFNAVDDTSDSGLVYINCSYLNANITFDFQFGSSDGPVIRVPVDEMVLDNIPAYIDLGYLNKSELPFDNACSFGIQPNTGIYLLGDTFLRSAYVVYDLDNLKIALAQANVNATESNVIEIEAGGNIPNATGVVSHIEATATATGLPGTGNGSGNGSALPTVTVTSSAGASNTSNTGTRAVPAPDWQALGVAVVAGFSAMVGGLIIVL</sequence>
<name>A0A1Y2D7N4_9PEZI</name>
<dbReference type="OrthoDB" id="771136at2759"/>
<evidence type="ECO:0000313" key="14">
    <source>
        <dbReference type="Proteomes" id="UP000193689"/>
    </source>
</evidence>
<dbReference type="PRINTS" id="PR00792">
    <property type="entry name" value="PEPSIN"/>
</dbReference>
<dbReference type="CDD" id="cd05474">
    <property type="entry name" value="SAP_like"/>
    <property type="match status" value="1"/>
</dbReference>
<dbReference type="PANTHER" id="PTHR47966">
    <property type="entry name" value="BETA-SITE APP-CLEAVING ENZYME, ISOFORM A-RELATED"/>
    <property type="match status" value="1"/>
</dbReference>
<evidence type="ECO:0000256" key="11">
    <source>
        <dbReference type="SAM" id="SignalP"/>
    </source>
</evidence>
<dbReference type="Proteomes" id="UP000193689">
    <property type="component" value="Unassembled WGS sequence"/>
</dbReference>
<keyword evidence="4 8" id="KW-0064">Aspartyl protease</keyword>
<dbReference type="Gene3D" id="2.40.70.10">
    <property type="entry name" value="Acid Proteases"/>
    <property type="match status" value="2"/>
</dbReference>
<accession>A0A1Y2D7N4</accession>
<feature type="region of interest" description="Disordered" evidence="9">
    <location>
        <begin position="441"/>
        <end position="474"/>
    </location>
</feature>
<keyword evidence="10" id="KW-0812">Transmembrane</keyword>
<feature type="active site" evidence="6">
    <location>
        <position position="75"/>
    </location>
</feature>
<keyword evidence="2 8" id="KW-0645">Protease</keyword>
<evidence type="ECO:0000313" key="13">
    <source>
        <dbReference type="EMBL" id="ORY55283.1"/>
    </source>
</evidence>
<keyword evidence="7" id="KW-1015">Disulfide bond</keyword>
<proteinExistence type="inferred from homology"/>
<feature type="transmembrane region" description="Helical" evidence="10">
    <location>
        <begin position="481"/>
        <end position="502"/>
    </location>
</feature>
<dbReference type="InterPro" id="IPR033876">
    <property type="entry name" value="SAP-like"/>
</dbReference>
<feature type="active site" evidence="6">
    <location>
        <position position="278"/>
    </location>
</feature>
<feature type="compositionally biased region" description="Low complexity" evidence="9">
    <location>
        <begin position="451"/>
        <end position="473"/>
    </location>
</feature>
<dbReference type="Pfam" id="PF00026">
    <property type="entry name" value="Asp"/>
    <property type="match status" value="1"/>
</dbReference>
<dbReference type="InParanoid" id="A0A1Y2D7N4"/>
<dbReference type="RefSeq" id="XP_040709554.1">
    <property type="nucleotide sequence ID" value="XM_040858991.1"/>
</dbReference>
<keyword evidence="5 8" id="KW-0378">Hydrolase</keyword>
<evidence type="ECO:0000256" key="9">
    <source>
        <dbReference type="SAM" id="MobiDB-lite"/>
    </source>
</evidence>
<protein>
    <submittedName>
        <fullName evidence="13">Aspartic peptidase domain-containing protein</fullName>
    </submittedName>
</protein>
<reference evidence="13 14" key="1">
    <citation type="submission" date="2016-07" db="EMBL/GenBank/DDBJ databases">
        <title>Pervasive Adenine N6-methylation of Active Genes in Fungi.</title>
        <authorList>
            <consortium name="DOE Joint Genome Institute"/>
            <person name="Mondo S.J."/>
            <person name="Dannebaum R.O."/>
            <person name="Kuo R.C."/>
            <person name="Labutti K."/>
            <person name="Haridas S."/>
            <person name="Kuo A."/>
            <person name="Salamov A."/>
            <person name="Ahrendt S.R."/>
            <person name="Lipzen A."/>
            <person name="Sullivan W."/>
            <person name="Andreopoulos W.B."/>
            <person name="Clum A."/>
            <person name="Lindquist E."/>
            <person name="Daum C."/>
            <person name="Ramamoorthy G.K."/>
            <person name="Gryganskyi A."/>
            <person name="Culley D."/>
            <person name="Magnuson J.K."/>
            <person name="James T.Y."/>
            <person name="O'Malley M.A."/>
            <person name="Stajich J.E."/>
            <person name="Spatafora J.W."/>
            <person name="Visel A."/>
            <person name="Grigoriev I.V."/>
        </authorList>
    </citation>
    <scope>NUCLEOTIDE SEQUENCE [LARGE SCALE GENOMIC DNA]</scope>
    <source>
        <strain evidence="13 14">CBS 129021</strain>
    </source>
</reference>
<evidence type="ECO:0000259" key="12">
    <source>
        <dbReference type="PROSITE" id="PS51767"/>
    </source>
</evidence>
<dbReference type="EMBL" id="MCFJ01000028">
    <property type="protein sequence ID" value="ORY55283.1"/>
    <property type="molecule type" value="Genomic_DNA"/>
</dbReference>
<evidence type="ECO:0000256" key="3">
    <source>
        <dbReference type="ARBA" id="ARBA00022729"/>
    </source>
</evidence>
<feature type="domain" description="Peptidase A1" evidence="12">
    <location>
        <begin position="57"/>
        <end position="402"/>
    </location>
</feature>
<keyword evidence="14" id="KW-1185">Reference proteome</keyword>
<dbReference type="InterPro" id="IPR001969">
    <property type="entry name" value="Aspartic_peptidase_AS"/>
</dbReference>
<evidence type="ECO:0000256" key="6">
    <source>
        <dbReference type="PIRSR" id="PIRSR601461-1"/>
    </source>
</evidence>
<keyword evidence="10" id="KW-0472">Membrane</keyword>